<dbReference type="AlphaFoldDB" id="A0AAD4FDQ2"/>
<gene>
    <name evidence="2" type="ORF">G6011_05602</name>
</gene>
<keyword evidence="3" id="KW-1185">Reference proteome</keyword>
<evidence type="ECO:0000256" key="1">
    <source>
        <dbReference type="SAM" id="MobiDB-lite"/>
    </source>
</evidence>
<accession>A0AAD4FDQ2</accession>
<protein>
    <submittedName>
        <fullName evidence="2">Uncharacterized protein</fullName>
    </submittedName>
</protein>
<comment type="caution">
    <text evidence="2">The sequence shown here is derived from an EMBL/GenBank/DDBJ whole genome shotgun (WGS) entry which is preliminary data.</text>
</comment>
<evidence type="ECO:0000313" key="2">
    <source>
        <dbReference type="EMBL" id="KAG9187731.1"/>
    </source>
</evidence>
<organism evidence="2 3">
    <name type="scientific">Alternaria panax</name>
    <dbReference type="NCBI Taxonomy" id="48097"/>
    <lineage>
        <taxon>Eukaryota</taxon>
        <taxon>Fungi</taxon>
        <taxon>Dikarya</taxon>
        <taxon>Ascomycota</taxon>
        <taxon>Pezizomycotina</taxon>
        <taxon>Dothideomycetes</taxon>
        <taxon>Pleosporomycetidae</taxon>
        <taxon>Pleosporales</taxon>
        <taxon>Pleosporineae</taxon>
        <taxon>Pleosporaceae</taxon>
        <taxon>Alternaria</taxon>
        <taxon>Alternaria sect. Panax</taxon>
    </lineage>
</organism>
<proteinExistence type="predicted"/>
<reference evidence="2" key="1">
    <citation type="submission" date="2021-07" db="EMBL/GenBank/DDBJ databases">
        <title>Genome Resource of American Ginseng Black Spot Pathogen Alternaria panax.</title>
        <authorList>
            <person name="Qiu C."/>
            <person name="Wang W."/>
            <person name="Liu Z."/>
        </authorList>
    </citation>
    <scope>NUCLEOTIDE SEQUENCE</scope>
    <source>
        <strain evidence="2">BNCC115425</strain>
    </source>
</reference>
<name>A0AAD4FDQ2_9PLEO</name>
<sequence length="167" mass="19470">MSFTFQVQKINQSFDQIAAWYHEFMRRTESCFRKLHERVLLLEQRQAVQGPTDEQVERVLRKILDDRFSDLGSHHARKLDAVQDRGWFVRNPNDLPYPRSIKMDVASLIIPPDAVPSKAYSETFRMLESGLRGFPGDHLLDSDDDDEDEEDFKMNVGIKDSRSPRSV</sequence>
<dbReference type="Proteomes" id="UP001199106">
    <property type="component" value="Unassembled WGS sequence"/>
</dbReference>
<feature type="compositionally biased region" description="Acidic residues" evidence="1">
    <location>
        <begin position="142"/>
        <end position="151"/>
    </location>
</feature>
<evidence type="ECO:0000313" key="3">
    <source>
        <dbReference type="Proteomes" id="UP001199106"/>
    </source>
</evidence>
<feature type="region of interest" description="Disordered" evidence="1">
    <location>
        <begin position="133"/>
        <end position="167"/>
    </location>
</feature>
<dbReference type="EMBL" id="JAANER010000007">
    <property type="protein sequence ID" value="KAG9187731.1"/>
    <property type="molecule type" value="Genomic_DNA"/>
</dbReference>